<dbReference type="RefSeq" id="WP_349152445.1">
    <property type="nucleotide sequence ID" value="NZ_JBBMEO010000014.1"/>
</dbReference>
<evidence type="ECO:0000313" key="2">
    <source>
        <dbReference type="Proteomes" id="UP001457197"/>
    </source>
</evidence>
<dbReference type="EMBL" id="JBBMEO010000014">
    <property type="protein sequence ID" value="MEQ2362406.1"/>
    <property type="molecule type" value="Genomic_DNA"/>
</dbReference>
<proteinExistence type="predicted"/>
<sequence>MNNDQEIILAKISAVYDKPPFVKMETGQMEMILKCVGLGAYYDKYREYLEPYWYNGRFQNPVESYRIFVGLNSIFEDLLNERKGDEIISLLTELGNYIPGTILSDEARFAADFNKLRQLYNLMGLQIVSMEVDEYSSKFQVEPYLNEGNQIIQSFGMERWLKSKYQDVYEAYESALNSFSSGDLGAAIESCRTALTGIFSKYKGVPFQKAKWMLGMATLTGDFTGTQSADASEMTSIKNEIEAMGKRDIADFFEENLEGSYKKTKAIYSIYSMLSDYGTHRLEGTVEVAKNEDALMMIRMTTDILVWIYQKHGMNE</sequence>
<organism evidence="1 2">
    <name type="scientific">Faecalibacterium tardum</name>
    <dbReference type="NCBI Taxonomy" id="3133156"/>
    <lineage>
        <taxon>Bacteria</taxon>
        <taxon>Bacillati</taxon>
        <taxon>Bacillota</taxon>
        <taxon>Clostridia</taxon>
        <taxon>Eubacteriales</taxon>
        <taxon>Oscillospiraceae</taxon>
        <taxon>Faecalibacterium</taxon>
    </lineage>
</organism>
<dbReference type="Proteomes" id="UP001457197">
    <property type="component" value="Unassembled WGS sequence"/>
</dbReference>
<gene>
    <name evidence="1" type="ORF">WMO44_09670</name>
</gene>
<accession>A0ABV1AWI3</accession>
<reference evidence="1 2" key="1">
    <citation type="submission" date="2024-03" db="EMBL/GenBank/DDBJ databases">
        <title>Human intestinal bacterial collection.</title>
        <authorList>
            <person name="Pauvert C."/>
            <person name="Hitch T.C.A."/>
            <person name="Clavel T."/>
        </authorList>
    </citation>
    <scope>NUCLEOTIDE SEQUENCE [LARGE SCALE GENOMIC DNA]</scope>
    <source>
        <strain evidence="1 2">CLA-AA-H175</strain>
    </source>
</reference>
<comment type="caution">
    <text evidence="1">The sequence shown here is derived from an EMBL/GenBank/DDBJ whole genome shotgun (WGS) entry which is preliminary data.</text>
</comment>
<name>A0ABV1AWI3_9FIRM</name>
<keyword evidence="2" id="KW-1185">Reference proteome</keyword>
<evidence type="ECO:0000313" key="1">
    <source>
        <dbReference type="EMBL" id="MEQ2362406.1"/>
    </source>
</evidence>
<protein>
    <submittedName>
        <fullName evidence="1">Uncharacterized protein</fullName>
    </submittedName>
</protein>